<sequence length="219" mass="26256">MNTSNDILHCFLEGKFERMSCPQCDNTFLTNVYHMKCFEADQRLEVKCQTCKKQYQTDLQSEAWQEYVLLEKYALGLEYFNDAIRQHQLTHVPFIKRIGILDECDQTLAPDVVQLFSHEEPDYRLIYIMERLEHLDEADAQFFTDYVYGMDWKDEATRRQIIQWIAERYGQPLAEDVRKLCRYFRKHEEFLAWDLHGDNLMRRKSDGVIVVMDPYALKV</sequence>
<proteinExistence type="predicted"/>
<evidence type="ECO:0000313" key="1">
    <source>
        <dbReference type="EMBL" id="WGZ90419.1"/>
    </source>
</evidence>
<gene>
    <name evidence="1" type="ORF">QJT80_13135</name>
</gene>
<accession>A0AA95KDS1</accession>
<dbReference type="KEGG" id="tdu:QJT80_13135"/>
<protein>
    <submittedName>
        <fullName evidence="1">Uncharacterized protein</fullName>
    </submittedName>
</protein>
<dbReference type="EMBL" id="CP124755">
    <property type="protein sequence ID" value="WGZ90419.1"/>
    <property type="molecule type" value="Genomic_DNA"/>
</dbReference>
<dbReference type="Proteomes" id="UP001300672">
    <property type="component" value="Chromosome"/>
</dbReference>
<reference evidence="1" key="1">
    <citation type="journal article" date="2023" name="Int. J. Mol. Sci.">
        <title>Metagenomics Revealed a New Genus 'Candidatus Thiocaldithrix dubininis' gen. nov., sp. nov. and a New Species 'Candidatus Thiothrix putei' sp. nov. in the Family Thiotrichaceae, Some Members of Which Have Traits of Both Na+- and H+-Motive Energetics.</title>
        <authorList>
            <person name="Ravin N.V."/>
            <person name="Muntyan M.S."/>
            <person name="Smolyakov D.D."/>
            <person name="Rudenko T.S."/>
            <person name="Beletsky A.V."/>
            <person name="Mardanov A.V."/>
            <person name="Grabovich M.Y."/>
        </authorList>
    </citation>
    <scope>NUCLEOTIDE SEQUENCE</scope>
    <source>
        <strain evidence="1">GKL-01</strain>
    </source>
</reference>
<reference evidence="1" key="2">
    <citation type="submission" date="2023-04" db="EMBL/GenBank/DDBJ databases">
        <authorList>
            <person name="Beletskiy A.V."/>
            <person name="Mardanov A.V."/>
            <person name="Ravin N.V."/>
        </authorList>
    </citation>
    <scope>NUCLEOTIDE SEQUENCE</scope>
    <source>
        <strain evidence="1">GKL-01</strain>
    </source>
</reference>
<name>A0AA95KDS1_9GAMM</name>
<dbReference type="AlphaFoldDB" id="A0AA95KDS1"/>
<organism evidence="1">
    <name type="scientific">Candidatus Thiocaldithrix dubininis</name>
    <dbReference type="NCBI Taxonomy" id="3080823"/>
    <lineage>
        <taxon>Bacteria</taxon>
        <taxon>Pseudomonadati</taxon>
        <taxon>Pseudomonadota</taxon>
        <taxon>Gammaproteobacteria</taxon>
        <taxon>Thiotrichales</taxon>
        <taxon>Thiotrichaceae</taxon>
        <taxon>Candidatus Thiocaldithrix</taxon>
    </lineage>
</organism>